<dbReference type="CDD" id="cd00154">
    <property type="entry name" value="Rab"/>
    <property type="match status" value="1"/>
</dbReference>
<protein>
    <submittedName>
        <fullName evidence="3">Ras family GTPase</fullName>
    </submittedName>
</protein>
<dbReference type="GO" id="GO:0020002">
    <property type="term" value="C:host cell plasma membrane"/>
    <property type="evidence" value="ECO:0007669"/>
    <property type="project" value="UniProtKB-SubCell"/>
</dbReference>
<dbReference type="GO" id="GO:0003924">
    <property type="term" value="F:GTPase activity"/>
    <property type="evidence" value="ECO:0007669"/>
    <property type="project" value="InterPro"/>
</dbReference>
<evidence type="ECO:0000256" key="1">
    <source>
        <dbReference type="ARBA" id="ARBA00004112"/>
    </source>
</evidence>
<keyword evidence="2" id="KW-0547">Nucleotide-binding</keyword>
<dbReference type="FunFam" id="3.40.50.300:FF:001329">
    <property type="entry name" value="Small GTP-binding protein, putative"/>
    <property type="match status" value="1"/>
</dbReference>
<dbReference type="SMART" id="SM00174">
    <property type="entry name" value="RHO"/>
    <property type="match status" value="1"/>
</dbReference>
<name>A0A4P6VLV6_9VIRU</name>
<organism evidence="3">
    <name type="scientific">Mimivirus LCMiAC02</name>
    <dbReference type="NCBI Taxonomy" id="2506609"/>
    <lineage>
        <taxon>Viruses</taxon>
        <taxon>Varidnaviria</taxon>
        <taxon>Bamfordvirae</taxon>
        <taxon>Nucleocytoviricota</taxon>
        <taxon>Megaviricetes</taxon>
        <taxon>Imitervirales</taxon>
        <taxon>Mimiviridae</taxon>
        <taxon>Klosneuvirinae</taxon>
    </lineage>
</organism>
<dbReference type="PANTHER" id="PTHR47978">
    <property type="match status" value="1"/>
</dbReference>
<gene>
    <name evidence="3" type="ORF">LCMiAC02_05070</name>
</gene>
<dbReference type="SUPFAM" id="SSF52540">
    <property type="entry name" value="P-loop containing nucleoside triphosphate hydrolases"/>
    <property type="match status" value="1"/>
</dbReference>
<proteinExistence type="predicted"/>
<dbReference type="PROSITE" id="PS51421">
    <property type="entry name" value="RAS"/>
    <property type="match status" value="1"/>
</dbReference>
<dbReference type="InterPro" id="IPR005225">
    <property type="entry name" value="Small_GTP-bd"/>
</dbReference>
<dbReference type="EMBL" id="MK500420">
    <property type="protein sequence ID" value="QBK89412.1"/>
    <property type="molecule type" value="Genomic_DNA"/>
</dbReference>
<dbReference type="InterPro" id="IPR027417">
    <property type="entry name" value="P-loop_NTPase"/>
</dbReference>
<dbReference type="PRINTS" id="PR00449">
    <property type="entry name" value="RASTRNSFRMNG"/>
</dbReference>
<dbReference type="SMART" id="SM00173">
    <property type="entry name" value="RAS"/>
    <property type="match status" value="1"/>
</dbReference>
<dbReference type="Gene3D" id="3.40.50.300">
    <property type="entry name" value="P-loop containing nucleotide triphosphate hydrolases"/>
    <property type="match status" value="1"/>
</dbReference>
<dbReference type="Pfam" id="PF00071">
    <property type="entry name" value="Ras"/>
    <property type="match status" value="1"/>
</dbReference>
<dbReference type="NCBIfam" id="TIGR00231">
    <property type="entry name" value="small_GTP"/>
    <property type="match status" value="1"/>
</dbReference>
<accession>A0A4P6VLV6</accession>
<evidence type="ECO:0000256" key="2">
    <source>
        <dbReference type="ARBA" id="ARBA00022741"/>
    </source>
</evidence>
<dbReference type="PROSITE" id="PS51420">
    <property type="entry name" value="RHO"/>
    <property type="match status" value="1"/>
</dbReference>
<reference evidence="3" key="1">
    <citation type="journal article" date="2019" name="MBio">
        <title>Virus Genomes from Deep Sea Sediments Expand the Ocean Megavirome and Support Independent Origins of Viral Gigantism.</title>
        <authorList>
            <person name="Backstrom D."/>
            <person name="Yutin N."/>
            <person name="Jorgensen S.L."/>
            <person name="Dharamshi J."/>
            <person name="Homa F."/>
            <person name="Zaremba-Niedwiedzka K."/>
            <person name="Spang A."/>
            <person name="Wolf Y.I."/>
            <person name="Koonin E.V."/>
            <person name="Ettema T.J."/>
        </authorList>
    </citation>
    <scope>NUCLEOTIDE SEQUENCE</scope>
</reference>
<evidence type="ECO:0000313" key="3">
    <source>
        <dbReference type="EMBL" id="QBK89412.1"/>
    </source>
</evidence>
<dbReference type="PROSITE" id="PS51419">
    <property type="entry name" value="RAB"/>
    <property type="match status" value="1"/>
</dbReference>
<dbReference type="GO" id="GO:0005525">
    <property type="term" value="F:GTP binding"/>
    <property type="evidence" value="ECO:0007669"/>
    <property type="project" value="InterPro"/>
</dbReference>
<sequence>MSNTDNQQEIKSYKLKYIIVGMAGVGKSSLGEYYVHRKTATSEKNITVYIEFFSKQIKIKNKDLNIQIWDTAGQERYSDVVKCYYRDPVGVFICFSLIDRNSFDKLFSYYETVQSINDRNANFTLVGTFLDKPNERCVSKEEAENFAKKYNMKYIETSSKTGENIDECFETMNNIMCDRIDNFDSYIICSNDGYHDDLDNIEENRMLLYKCCKQ</sequence>
<comment type="subcellular location">
    <subcellularLocation>
        <location evidence="1">Host cell membrane</location>
        <topology evidence="1">Lipid-anchor</topology>
        <orientation evidence="1">Cytoplasmic side</orientation>
    </subcellularLocation>
</comment>
<dbReference type="SMART" id="SM00175">
    <property type="entry name" value="RAB"/>
    <property type="match status" value="1"/>
</dbReference>
<dbReference type="InterPro" id="IPR001806">
    <property type="entry name" value="Small_GTPase"/>
</dbReference>